<proteinExistence type="predicted"/>
<accession>A0A1I4BUM5</accession>
<protein>
    <recommendedName>
        <fullName evidence="3">Sulfotransferase family protein</fullName>
    </recommendedName>
</protein>
<organism evidence="1 2">
    <name type="scientific">Loktanella salsilacus</name>
    <dbReference type="NCBI Taxonomy" id="195913"/>
    <lineage>
        <taxon>Bacteria</taxon>
        <taxon>Pseudomonadati</taxon>
        <taxon>Pseudomonadota</taxon>
        <taxon>Alphaproteobacteria</taxon>
        <taxon>Rhodobacterales</taxon>
        <taxon>Roseobacteraceae</taxon>
        <taxon>Loktanella</taxon>
    </lineage>
</organism>
<keyword evidence="2" id="KW-1185">Reference proteome</keyword>
<dbReference type="AlphaFoldDB" id="A0A1I4BUM5"/>
<evidence type="ECO:0008006" key="3">
    <source>
        <dbReference type="Google" id="ProtNLM"/>
    </source>
</evidence>
<gene>
    <name evidence="1" type="ORF">SAMN04488004_101185</name>
</gene>
<dbReference type="EMBL" id="FOTF01000001">
    <property type="protein sequence ID" value="SFK72494.1"/>
    <property type="molecule type" value="Genomic_DNA"/>
</dbReference>
<dbReference type="STRING" id="195913.SAMN04488004_101185"/>
<evidence type="ECO:0000313" key="2">
    <source>
        <dbReference type="Proteomes" id="UP000199550"/>
    </source>
</evidence>
<dbReference type="OrthoDB" id="7816979at2"/>
<dbReference type="RefSeq" id="WP_090184249.1">
    <property type="nucleotide sequence ID" value="NZ_FOTF01000001.1"/>
</dbReference>
<dbReference type="Proteomes" id="UP000199550">
    <property type="component" value="Unassembled WGS sequence"/>
</dbReference>
<evidence type="ECO:0000313" key="1">
    <source>
        <dbReference type="EMBL" id="SFK72494.1"/>
    </source>
</evidence>
<sequence length="291" mass="32711">MEIALHIGANCTDEDLLLKSILKNADLLAANDISAPGPSTYRRLIRETIQNLNGAAPAPDTRQILLDAIVEDDDPNRLVMSNTNFICIPNRIFDGGAFYGQAEFKLRAMLQLFPQDELDIYLSLRDPVTFLPDAYRRSKADSFPAFMQGFDPHNMRWSDLVRRIRSIAPEATLTCWCNEDTPLIWAELVRDIAGLTPDVQITGGFDLLASIMSKEGMSRFLHYMQAHPPANDAQKRRIIAAFLDKYAIAEEVEEVVDMPGMTPEDIEDMSAAYDEDVLRIAQMPDVTFIMP</sequence>
<reference evidence="1 2" key="1">
    <citation type="submission" date="2016-10" db="EMBL/GenBank/DDBJ databases">
        <authorList>
            <person name="de Groot N.N."/>
        </authorList>
    </citation>
    <scope>NUCLEOTIDE SEQUENCE [LARGE SCALE GENOMIC DNA]</scope>
    <source>
        <strain evidence="1 2">DSM 16199</strain>
    </source>
</reference>
<name>A0A1I4BUM5_9RHOB</name>